<sequence>MSETHVHFKLHKVKKHWLVIAASVTFSLAAAMGTTRIVHGDEIKAENNTATVDKNAATTPSATVALQAAENSVASAAGAAEEESAAVPANAASNSLNTVPTQTEETPTPPTQTATATTPVTSATPAVPAPAKDTAPGADDPVKSPEAVKETTPTSQAGESLTATTSAATPAPKTDEAAAEPAKPVEPTNTAAALATAKALSEQGGTFQDWIPDANFRDQVLTALHANKLLPANQGADAVTPTMIQTLASLQLGDTIPAKAADGVPATDVLTANPQTSVNDLTGIGMFTGLKQLTLTDNAFKTIPKEINQLTQLTDLTITRNTQLTNIEDLSELQNVTKLAITNNSQLTQLTPTLNDLTNVTGTLDLHGNSLTALPDLSNLQKVTTLDLNNNRLTDISDGHLDQLTNLTTLNLGSYDGANYTEFVTGLGHDLNSGGGNLSMTDFVDAVPNQENNVHLDYDPTVQAPNMTLKDAQGKPTYAYPSAFTTPDKAHYNHLTSLPDNLSSLVNLQKLNLIGNDLTDLPNSFAALTQLTDLRLGNNRFTAIPAAVQQLLGSNPQLNVSFSNYLANYPSFGTYRNQNGILQSQIWKDGKFLINGWDPARDQVLSQVVKFPQHYVVAYNSTSYTIMNGAVNPYVPTEKINDSQMIPIGGLFGAYYLGPEALTADPNAKTGVVVQQFVHYPNNMTNGTDRNGNARQPSMNPNTFGNGYYGGLYGATNDVLTVGEANKTKDANGHDLPLYPYQDPYVNNPAIHVSATTWRGLVGNTFYYMILLPRDWSPDKDNLGKTYALNFSIGGKYRENAPDGGASNGTGMTNGFVQPDATGYSMVATTDVTFVEDGALSVTARNSTVAQGHPWDPAQGFVSGTRNDTNKTTINNWYDTQGKANPELGVQLYEVLPQGNGSLAILQKFKDVTDFNQNATAYRYADNLHMTYATDTNGNRIPRYYFATYQYLDKESSLAQIVITDQSTLSLQDSHATVKTPWQLSDAQFKATDPDGQTPLTDAVDNTTDQVTMQFVDDADPTVVFNDVATFNAGKQAGHTYTVTAKTYDLRAETGLSTQLFFLKDAAAKITVAKDKISYTLSGTESKVADGQPAILNPGQYHVTLSTGETYQPITGDLAFADASSPTAPGTYPVILTPAGDTHVQAVNPDAEWTSETSTAIYVITPAPTKPETPGGGCTPTTPVEPEKPTTPVEPEKPVTPVEPEKPVVPEEPEKPTEPAKPVPPTEPEDGKVPEVTRESHIKTPNVPVIIGKPGLTKTRSVMPHTLNLATQVGMLPQTDEKSSGWLAVFGMIISLLAGWRFVRHHDEKE</sequence>
<evidence type="ECO:0000256" key="1">
    <source>
        <dbReference type="ARBA" id="ARBA00022614"/>
    </source>
</evidence>
<keyword evidence="8" id="KW-1185">Reference proteome</keyword>
<dbReference type="InterPro" id="IPR041277">
    <property type="entry name" value="MBG_Lactobacillales"/>
</dbReference>
<dbReference type="Proteomes" id="UP000051330">
    <property type="component" value="Unassembled WGS sequence"/>
</dbReference>
<dbReference type="PANTHER" id="PTHR48051">
    <property type="match status" value="1"/>
</dbReference>
<evidence type="ECO:0000256" key="4">
    <source>
        <dbReference type="SAM" id="MobiDB-lite"/>
    </source>
</evidence>
<feature type="compositionally biased region" description="Polar residues" evidence="4">
    <location>
        <begin position="151"/>
        <end position="161"/>
    </location>
</feature>
<dbReference type="PATRIC" id="fig|1423792.3.peg.960"/>
<keyword evidence="5" id="KW-0472">Membrane</keyword>
<keyword evidence="1" id="KW-0433">Leucine-rich repeat</keyword>
<reference evidence="7 8" key="1">
    <citation type="journal article" date="2015" name="Genome Announc.">
        <title>Expanding the biotechnology potential of lactobacilli through comparative genomics of 213 strains and associated genera.</title>
        <authorList>
            <person name="Sun Z."/>
            <person name="Harris H.M."/>
            <person name="McCann A."/>
            <person name="Guo C."/>
            <person name="Argimon S."/>
            <person name="Zhang W."/>
            <person name="Yang X."/>
            <person name="Jeffery I.B."/>
            <person name="Cooney J.C."/>
            <person name="Kagawa T.F."/>
            <person name="Liu W."/>
            <person name="Song Y."/>
            <person name="Salvetti E."/>
            <person name="Wrobel A."/>
            <person name="Rasinkangas P."/>
            <person name="Parkhill J."/>
            <person name="Rea M.C."/>
            <person name="O'Sullivan O."/>
            <person name="Ritari J."/>
            <person name="Douillard F.P."/>
            <person name="Paul Ross R."/>
            <person name="Yang R."/>
            <person name="Briner A.E."/>
            <person name="Felis G.E."/>
            <person name="de Vos W.M."/>
            <person name="Barrangou R."/>
            <person name="Klaenhammer T.R."/>
            <person name="Caufield P.W."/>
            <person name="Cui Y."/>
            <person name="Zhang H."/>
            <person name="O'Toole P.W."/>
        </authorList>
    </citation>
    <scope>NUCLEOTIDE SEQUENCE [LARGE SCALE GENOMIC DNA]</scope>
    <source>
        <strain evidence="7 8">DSM 12744</strain>
    </source>
</reference>
<gene>
    <name evidence="7" type="ORF">FD09_GL000940</name>
</gene>
<feature type="compositionally biased region" description="Low complexity" evidence="4">
    <location>
        <begin position="162"/>
        <end position="172"/>
    </location>
</feature>
<name>A0A0R1N0B4_9LACO</name>
<keyword evidence="3" id="KW-0677">Repeat</keyword>
<dbReference type="PANTHER" id="PTHR48051:SF1">
    <property type="entry name" value="RAS SUPPRESSOR PROTEIN 1"/>
    <property type="match status" value="1"/>
</dbReference>
<dbReference type="InterPro" id="IPR003591">
    <property type="entry name" value="Leu-rich_rpt_typical-subtyp"/>
</dbReference>
<dbReference type="SUPFAM" id="SSF52058">
    <property type="entry name" value="L domain-like"/>
    <property type="match status" value="1"/>
</dbReference>
<dbReference type="InterPro" id="IPR022263">
    <property type="entry name" value="KxYKxGKxW"/>
</dbReference>
<feature type="domain" description="MBG" evidence="6">
    <location>
        <begin position="1078"/>
        <end position="1166"/>
    </location>
</feature>
<evidence type="ECO:0000256" key="5">
    <source>
        <dbReference type="SAM" id="Phobius"/>
    </source>
</evidence>
<dbReference type="InterPro" id="IPR032675">
    <property type="entry name" value="LRR_dom_sf"/>
</dbReference>
<organism evidence="7 8">
    <name type="scientific">Schleiferilactobacillus perolens DSM 12744</name>
    <dbReference type="NCBI Taxonomy" id="1423792"/>
    <lineage>
        <taxon>Bacteria</taxon>
        <taxon>Bacillati</taxon>
        <taxon>Bacillota</taxon>
        <taxon>Bacilli</taxon>
        <taxon>Lactobacillales</taxon>
        <taxon>Lactobacillaceae</taxon>
        <taxon>Schleiferilactobacillus</taxon>
    </lineage>
</organism>
<dbReference type="NCBIfam" id="TIGR01167">
    <property type="entry name" value="LPXTG_anchor"/>
    <property type="match status" value="1"/>
</dbReference>
<keyword evidence="5" id="KW-1133">Transmembrane helix</keyword>
<dbReference type="STRING" id="1423792.FD09_GL000940"/>
<dbReference type="InterPro" id="IPR050216">
    <property type="entry name" value="LRR_domain-containing"/>
</dbReference>
<dbReference type="Pfam" id="PF17883">
    <property type="entry name" value="MBG"/>
    <property type="match status" value="1"/>
</dbReference>
<evidence type="ECO:0000313" key="7">
    <source>
        <dbReference type="EMBL" id="KRL10794.1"/>
    </source>
</evidence>
<feature type="compositionally biased region" description="Basic and acidic residues" evidence="4">
    <location>
        <begin position="1203"/>
        <end position="1218"/>
    </location>
</feature>
<feature type="compositionally biased region" description="Low complexity" evidence="4">
    <location>
        <begin position="77"/>
        <end position="131"/>
    </location>
</feature>
<comment type="caution">
    <text evidence="7">The sequence shown here is derived from an EMBL/GenBank/DDBJ whole genome shotgun (WGS) entry which is preliminary data.</text>
</comment>
<evidence type="ECO:0000259" key="6">
    <source>
        <dbReference type="Pfam" id="PF17883"/>
    </source>
</evidence>
<evidence type="ECO:0000256" key="2">
    <source>
        <dbReference type="ARBA" id="ARBA00022729"/>
    </source>
</evidence>
<evidence type="ECO:0000256" key="3">
    <source>
        <dbReference type="ARBA" id="ARBA00022737"/>
    </source>
</evidence>
<feature type="region of interest" description="Disordered" evidence="4">
    <location>
        <begin position="77"/>
        <end position="190"/>
    </location>
</feature>
<proteinExistence type="predicted"/>
<feature type="compositionally biased region" description="Basic and acidic residues" evidence="4">
    <location>
        <begin position="140"/>
        <end position="149"/>
    </location>
</feature>
<dbReference type="SMART" id="SM00369">
    <property type="entry name" value="LRR_TYP"/>
    <property type="match status" value="5"/>
</dbReference>
<dbReference type="GO" id="GO:0005737">
    <property type="term" value="C:cytoplasm"/>
    <property type="evidence" value="ECO:0007669"/>
    <property type="project" value="TreeGrafter"/>
</dbReference>
<evidence type="ECO:0000313" key="8">
    <source>
        <dbReference type="Proteomes" id="UP000051330"/>
    </source>
</evidence>
<keyword evidence="2" id="KW-0732">Signal</keyword>
<feature type="transmembrane region" description="Helical" evidence="5">
    <location>
        <begin position="1285"/>
        <end position="1303"/>
    </location>
</feature>
<dbReference type="NCBIfam" id="TIGR03715">
    <property type="entry name" value="KxYKxGKxW"/>
    <property type="match status" value="1"/>
</dbReference>
<dbReference type="OrthoDB" id="2256156at2"/>
<feature type="compositionally biased region" description="Low complexity" evidence="4">
    <location>
        <begin position="179"/>
        <end position="190"/>
    </location>
</feature>
<dbReference type="RefSeq" id="WP_057822015.1">
    <property type="nucleotide sequence ID" value="NZ_AZEC01000014.1"/>
</dbReference>
<keyword evidence="5" id="KW-0812">Transmembrane</keyword>
<dbReference type="Gene3D" id="3.10.430.110">
    <property type="match status" value="1"/>
</dbReference>
<dbReference type="EMBL" id="AZEC01000014">
    <property type="protein sequence ID" value="KRL10794.1"/>
    <property type="molecule type" value="Genomic_DNA"/>
</dbReference>
<feature type="region of interest" description="Disordered" evidence="4">
    <location>
        <begin position="1167"/>
        <end position="1233"/>
    </location>
</feature>
<dbReference type="Pfam" id="PF13855">
    <property type="entry name" value="LRR_8"/>
    <property type="match status" value="1"/>
</dbReference>
<dbReference type="PROSITE" id="PS51450">
    <property type="entry name" value="LRR"/>
    <property type="match status" value="2"/>
</dbReference>
<dbReference type="Gene3D" id="3.80.10.10">
    <property type="entry name" value="Ribonuclease Inhibitor"/>
    <property type="match status" value="2"/>
</dbReference>
<dbReference type="InterPro" id="IPR001611">
    <property type="entry name" value="Leu-rich_rpt"/>
</dbReference>
<dbReference type="Pfam" id="PF19258">
    <property type="entry name" value="KxYKxGKxW_sig"/>
    <property type="match status" value="1"/>
</dbReference>
<protein>
    <recommendedName>
        <fullName evidence="6">MBG domain-containing protein</fullName>
    </recommendedName>
</protein>
<accession>A0A0R1N0B4</accession>